<feature type="region of interest" description="Disordered" evidence="6">
    <location>
        <begin position="699"/>
        <end position="994"/>
    </location>
</feature>
<feature type="compositionally biased region" description="Basic and acidic residues" evidence="6">
    <location>
        <begin position="961"/>
        <end position="973"/>
    </location>
</feature>
<feature type="compositionally biased region" description="Acidic residues" evidence="6">
    <location>
        <begin position="750"/>
        <end position="763"/>
    </location>
</feature>
<feature type="compositionally biased region" description="Basic and acidic residues" evidence="6">
    <location>
        <begin position="932"/>
        <end position="954"/>
    </location>
</feature>
<feature type="region of interest" description="Disordered" evidence="6">
    <location>
        <begin position="1075"/>
        <end position="1113"/>
    </location>
</feature>
<dbReference type="FunFam" id="2.30.310.10:FF:000003">
    <property type="entry name" value="Zinc knuckle domain containing protein"/>
    <property type="match status" value="1"/>
</dbReference>
<evidence type="ECO:0000256" key="2">
    <source>
        <dbReference type="ARBA" id="ARBA00008318"/>
    </source>
</evidence>
<evidence type="ECO:0000256" key="4">
    <source>
        <dbReference type="ARBA" id="ARBA00023054"/>
    </source>
</evidence>
<dbReference type="Gene3D" id="2.30.310.10">
    <property type="entry name" value="ibrinogen binding protein from staphylococcus aureus domain"/>
    <property type="match status" value="1"/>
</dbReference>
<name>A0A2B7WWS2_9EURO</name>
<feature type="compositionally biased region" description="Basic and acidic residues" evidence="6">
    <location>
        <begin position="764"/>
        <end position="776"/>
    </location>
</feature>
<feature type="domain" description="NFACT RNA-binding" evidence="7">
    <location>
        <begin position="560"/>
        <end position="673"/>
    </location>
</feature>
<dbReference type="Pfam" id="PF05670">
    <property type="entry name" value="NFACT-R_1"/>
    <property type="match status" value="1"/>
</dbReference>
<evidence type="ECO:0000259" key="8">
    <source>
        <dbReference type="Pfam" id="PF11923"/>
    </source>
</evidence>
<dbReference type="GO" id="GO:0005737">
    <property type="term" value="C:cytoplasm"/>
    <property type="evidence" value="ECO:0007669"/>
    <property type="project" value="UniProtKB-SubCell"/>
</dbReference>
<keyword evidence="3" id="KW-0963">Cytoplasm</keyword>
<feature type="compositionally biased region" description="Basic and acidic residues" evidence="6">
    <location>
        <begin position="820"/>
        <end position="837"/>
    </location>
</feature>
<comment type="caution">
    <text evidence="9">The sequence shown here is derived from an EMBL/GenBank/DDBJ whole genome shotgun (WGS) entry which is preliminary data.</text>
</comment>
<dbReference type="GO" id="GO:0043023">
    <property type="term" value="F:ribosomal large subunit binding"/>
    <property type="evidence" value="ECO:0007669"/>
    <property type="project" value="TreeGrafter"/>
</dbReference>
<keyword evidence="4" id="KW-0175">Coiled coil</keyword>
<dbReference type="GO" id="GO:0000049">
    <property type="term" value="F:tRNA binding"/>
    <property type="evidence" value="ECO:0007669"/>
    <property type="project" value="TreeGrafter"/>
</dbReference>
<comment type="similarity">
    <text evidence="2">Belongs to the NEMF family.</text>
</comment>
<dbReference type="InterPro" id="IPR008532">
    <property type="entry name" value="NFACT_RNA-bd"/>
</dbReference>
<dbReference type="GO" id="GO:1990112">
    <property type="term" value="C:RQC complex"/>
    <property type="evidence" value="ECO:0007669"/>
    <property type="project" value="TreeGrafter"/>
</dbReference>
<evidence type="ECO:0000313" key="9">
    <source>
        <dbReference type="EMBL" id="PGH01033.1"/>
    </source>
</evidence>
<feature type="compositionally biased region" description="Basic and acidic residues" evidence="6">
    <location>
        <begin position="791"/>
        <end position="804"/>
    </location>
</feature>
<dbReference type="GO" id="GO:1990116">
    <property type="term" value="P:ribosome-associated ubiquitin-dependent protein catabolic process"/>
    <property type="evidence" value="ECO:0007669"/>
    <property type="project" value="TreeGrafter"/>
</dbReference>
<accession>A0A2B7WWS2</accession>
<sequence length="1182" mass="130387">MKQRFSSLDVKVISRELAQALVGLRISNIYDLSSRIYLLKLAKPDTRKQLIVDTGFRCHLTEYSRTTAAAPSPFIVRLRKFLKTRRVTAVTQVGTDRIIDIELSDGNFHLLLEFYAGGNIILTDKEYKIIALHRIVPEGSDQEEVKVGLQYVLTNKQNYNGVPPLSIERLREALEQAKDATGSRVEAGNNKRAKKKQAEALRRAVSLGFPEYPPLLLEHAFHTTGFDTSLKPEQVLVNNELVERLMLALVEAEKVNSNLSTADDTPGYIVSKTTESKAGEENDVTAADSSKSKNFQYVDFHPFEPKQFENEPGMAILKFDTFNKAVDEYFSSVESQKLESRLTEREEMAKRKLEAAQKDQEKRVGVLKEAQELHIRKAQAIEANLLRVEEAINSVNGLIAQGMDWVEIARLIEMEKGRQNPVAKVIKLPLKLYENTVTLLLGEPTEDEEPMDESDEEDEDEESSEDEGSKRKLGGLKKPGQQPQQQLLSIDIDLGISPWANARQYYDQKKAAAVKEEKTLMSTKKAIKSTEKKVTADLRQALKQEKPVLRPARTPFWFEKFIFFVSSDGYLVLGGRDVQQTEILYLRHLKKGDVYVHADVEGAIPFFVKNKPDTPDAPIPPGTLSQAGNLCVATSSAWDSKAVMGAWWVNADQVSKTTPSGEYLATGGFVIRGEKNQLPPAQLLLGFAVMFQISSESIKNHTKHRVQDEASITHGGKETQGMEELPSRHDRQTPRASETKATNHQPEQYDSSDQENGEIEENTDDKWTNPLIHEDVESNDSGSDEVGSNIEEDKPQDVDAKDEAGNNQAESKAVKVATLGRKEISLKEEKTGPEPHTDPAAVRPAKHLSAREKRQLKKSVPTEQVSARPTDPGSRFTTNEPSRSSTPSVAPSTATTNIRGKRGKNKKIATKYQHQDEEDRELALRLLGSAPKPDKLREAVQSKADRQAELEAQKQRRRAQHDRAAQAERERQKTLQQQAETQAGGDDADGVDAQLDDADTAADLSCLPSLIGTAVAGDEIVAAIPVCAPWTALGQYKYRAKLQPGTLKKGKAVKEIYGKWVVDATAAVNAMERGKGRRKVKDEGDAVVVKEDVNNEREDGEEGKGEDGTTHGLKQLAQMELELIKGWREAEIMNTLPVGKVKIVSGGSGGGDKDGKGKGAKAGAGGGKGGKAGKGGKNKGSK</sequence>
<protein>
    <recommendedName>
        <fullName evidence="5">Ribosome quality control complex subunit 2</fullName>
    </recommendedName>
</protein>
<evidence type="ECO:0000259" key="7">
    <source>
        <dbReference type="Pfam" id="PF05670"/>
    </source>
</evidence>
<evidence type="ECO:0000256" key="3">
    <source>
        <dbReference type="ARBA" id="ARBA00022490"/>
    </source>
</evidence>
<dbReference type="GO" id="GO:0072344">
    <property type="term" value="P:rescue of stalled ribosome"/>
    <property type="evidence" value="ECO:0007669"/>
    <property type="project" value="TreeGrafter"/>
</dbReference>
<organism evidence="9 10">
    <name type="scientific">Blastomyces parvus</name>
    <dbReference type="NCBI Taxonomy" id="2060905"/>
    <lineage>
        <taxon>Eukaryota</taxon>
        <taxon>Fungi</taxon>
        <taxon>Dikarya</taxon>
        <taxon>Ascomycota</taxon>
        <taxon>Pezizomycotina</taxon>
        <taxon>Eurotiomycetes</taxon>
        <taxon>Eurotiomycetidae</taxon>
        <taxon>Onygenales</taxon>
        <taxon>Ajellomycetaceae</taxon>
        <taxon>Blastomyces</taxon>
    </lineage>
</organism>
<dbReference type="AlphaFoldDB" id="A0A2B7WWS2"/>
<feature type="compositionally biased region" description="Low complexity" evidence="6">
    <location>
        <begin position="881"/>
        <end position="896"/>
    </location>
</feature>
<dbReference type="Proteomes" id="UP000224080">
    <property type="component" value="Unassembled WGS sequence"/>
</dbReference>
<dbReference type="EMBL" id="PDNC01000077">
    <property type="protein sequence ID" value="PGH01033.1"/>
    <property type="molecule type" value="Genomic_DNA"/>
</dbReference>
<dbReference type="PANTHER" id="PTHR15239">
    <property type="entry name" value="NUCLEAR EXPORT MEDIATOR FACTOR NEMF"/>
    <property type="match status" value="1"/>
</dbReference>
<keyword evidence="10" id="KW-1185">Reference proteome</keyword>
<feature type="compositionally biased region" description="Gly residues" evidence="6">
    <location>
        <begin position="1160"/>
        <end position="1173"/>
    </location>
</feature>
<feature type="compositionally biased region" description="Basic and acidic residues" evidence="6">
    <location>
        <begin position="1080"/>
        <end position="1109"/>
    </location>
</feature>
<proteinExistence type="inferred from homology"/>
<feature type="compositionally biased region" description="Basic and acidic residues" evidence="6">
    <location>
        <begin position="913"/>
        <end position="923"/>
    </location>
</feature>
<evidence type="ECO:0000256" key="5">
    <source>
        <dbReference type="ARBA" id="ARBA00070414"/>
    </source>
</evidence>
<dbReference type="InterPro" id="IPR051608">
    <property type="entry name" value="RQC_Subunit_NEMF"/>
</dbReference>
<feature type="region of interest" description="Disordered" evidence="6">
    <location>
        <begin position="1141"/>
        <end position="1182"/>
    </location>
</feature>
<dbReference type="STRING" id="2060905.A0A2B7WWS2"/>
<feature type="region of interest" description="Disordered" evidence="6">
    <location>
        <begin position="440"/>
        <end position="483"/>
    </location>
</feature>
<feature type="compositionally biased region" description="Acidic residues" evidence="6">
    <location>
        <begin position="444"/>
        <end position="466"/>
    </location>
</feature>
<dbReference type="Pfam" id="PF11923">
    <property type="entry name" value="NFACT-C"/>
    <property type="match status" value="1"/>
</dbReference>
<gene>
    <name evidence="9" type="ORF">GX51_05469</name>
</gene>
<dbReference type="Pfam" id="PF05833">
    <property type="entry name" value="NFACT_N"/>
    <property type="match status" value="1"/>
</dbReference>
<feature type="compositionally biased region" description="Basic residues" evidence="6">
    <location>
        <begin position="899"/>
        <end position="909"/>
    </location>
</feature>
<feature type="domain" description="NFACT protein C-terminal" evidence="8">
    <location>
        <begin position="1002"/>
        <end position="1144"/>
    </location>
</feature>
<comment type="subcellular location">
    <subcellularLocation>
        <location evidence="1">Cytoplasm</location>
    </subcellularLocation>
</comment>
<evidence type="ECO:0000256" key="6">
    <source>
        <dbReference type="SAM" id="MobiDB-lite"/>
    </source>
</evidence>
<dbReference type="PANTHER" id="PTHR15239:SF6">
    <property type="entry name" value="RIBOSOME QUALITY CONTROL COMPLEX SUBUNIT NEMF"/>
    <property type="match status" value="1"/>
</dbReference>
<feature type="compositionally biased region" description="Polar residues" evidence="6">
    <location>
        <begin position="734"/>
        <end position="749"/>
    </location>
</feature>
<dbReference type="InterPro" id="IPR021846">
    <property type="entry name" value="NFACT-C"/>
</dbReference>
<reference evidence="9 10" key="1">
    <citation type="submission" date="2017-10" db="EMBL/GenBank/DDBJ databases">
        <title>Comparative genomics in systemic dimorphic fungi from Ajellomycetaceae.</title>
        <authorList>
            <person name="Munoz J.F."/>
            <person name="Mcewen J.G."/>
            <person name="Clay O.K."/>
            <person name="Cuomo C.A."/>
        </authorList>
    </citation>
    <scope>NUCLEOTIDE SEQUENCE [LARGE SCALE GENOMIC DNA]</scope>
    <source>
        <strain evidence="9 10">UAMH130</strain>
    </source>
</reference>
<evidence type="ECO:0000256" key="1">
    <source>
        <dbReference type="ARBA" id="ARBA00004496"/>
    </source>
</evidence>
<evidence type="ECO:0000313" key="10">
    <source>
        <dbReference type="Proteomes" id="UP000224080"/>
    </source>
</evidence>
<dbReference type="OrthoDB" id="207084at2759"/>